<organism evidence="1 2">
    <name type="scientific">Variovorax rhizosphaerae</name>
    <dbReference type="NCBI Taxonomy" id="1836200"/>
    <lineage>
        <taxon>Bacteria</taxon>
        <taxon>Pseudomonadati</taxon>
        <taxon>Pseudomonadota</taxon>
        <taxon>Betaproteobacteria</taxon>
        <taxon>Burkholderiales</taxon>
        <taxon>Comamonadaceae</taxon>
        <taxon>Variovorax</taxon>
    </lineage>
</organism>
<accession>A0ABU8WS66</accession>
<proteinExistence type="predicted"/>
<reference evidence="1 2" key="1">
    <citation type="submission" date="2024-03" db="EMBL/GenBank/DDBJ databases">
        <title>Novel species of the genus Variovorax.</title>
        <authorList>
            <person name="Liu Q."/>
            <person name="Xin Y.-H."/>
        </authorList>
    </citation>
    <scope>NUCLEOTIDE SEQUENCE [LARGE SCALE GENOMIC DNA]</scope>
    <source>
        <strain evidence="1 2">KACC 18900</strain>
    </source>
</reference>
<evidence type="ECO:0000313" key="1">
    <source>
        <dbReference type="EMBL" id="MEJ8850375.1"/>
    </source>
</evidence>
<name>A0ABU8WS66_9BURK</name>
<comment type="caution">
    <text evidence="1">The sequence shown here is derived from an EMBL/GenBank/DDBJ whole genome shotgun (WGS) entry which is preliminary data.</text>
</comment>
<dbReference type="InterPro" id="IPR036514">
    <property type="entry name" value="SGNH_hydro_sf"/>
</dbReference>
<evidence type="ECO:0000313" key="2">
    <source>
        <dbReference type="Proteomes" id="UP001385892"/>
    </source>
</evidence>
<dbReference type="RefSeq" id="WP_340345694.1">
    <property type="nucleotide sequence ID" value="NZ_JBBKZT010000014.1"/>
</dbReference>
<keyword evidence="1" id="KW-0378">Hydrolase</keyword>
<gene>
    <name evidence="1" type="ORF">WKW82_27315</name>
</gene>
<dbReference type="EMBL" id="JBBKZT010000014">
    <property type="protein sequence ID" value="MEJ8850375.1"/>
    <property type="molecule type" value="Genomic_DNA"/>
</dbReference>
<dbReference type="SUPFAM" id="SSF52266">
    <property type="entry name" value="SGNH hydrolase"/>
    <property type="match status" value="1"/>
</dbReference>
<keyword evidence="2" id="KW-1185">Reference proteome</keyword>
<dbReference type="GO" id="GO:0016787">
    <property type="term" value="F:hydrolase activity"/>
    <property type="evidence" value="ECO:0007669"/>
    <property type="project" value="UniProtKB-KW"/>
</dbReference>
<protein>
    <submittedName>
        <fullName evidence="1">SGNH/GDSL hydrolase family protein</fullName>
    </submittedName>
</protein>
<dbReference type="InterPro" id="IPR001087">
    <property type="entry name" value="GDSL"/>
</dbReference>
<dbReference type="Proteomes" id="UP001385892">
    <property type="component" value="Unassembled WGS sequence"/>
</dbReference>
<dbReference type="Gene3D" id="3.40.50.1110">
    <property type="entry name" value="SGNH hydrolase"/>
    <property type="match status" value="1"/>
</dbReference>
<sequence length="359" mass="39457">MLVRLMLIALVVGMAILLVAVLWPDNLPAAARHRPITSALPLAVIGDSGSHSYQDRITFPPGGGLRHAALHERTFQWTEVLARMRGAEIDLGPWVRWGRNGVVAWLRDVVGLGGGRAPLKEDYLYNFANTGAVCKNILGDRLGQRYQQVPRLLALMNTEPERWRRGVVVFNIGTNDWNRLLDLQARSPSDPAIRAVIDYCTGQIERAVEVIHAAHPTTRFLMVGPASDVDDPGTFERFRSARERENIRKAVEAFGVALRGSAARRPGLVGYVDTGAWFKGLWGERGPEGEPAYRPVMIGPLRVSNTAGDGPENAWLGDGHAGTAMNTLWAQHMVASLRELTGAPLTPISDDEVVRFVTR</sequence>
<dbReference type="Pfam" id="PF00657">
    <property type="entry name" value="Lipase_GDSL"/>
    <property type="match status" value="1"/>
</dbReference>